<dbReference type="InterPro" id="IPR036366">
    <property type="entry name" value="PGBDSf"/>
</dbReference>
<dbReference type="PROSITE" id="PS51257">
    <property type="entry name" value="PROKAR_LIPOPROTEIN"/>
    <property type="match status" value="1"/>
</dbReference>
<evidence type="ECO:0000313" key="3">
    <source>
        <dbReference type="Proteomes" id="UP000316639"/>
    </source>
</evidence>
<sequence>MTSTLTRSLLASLLLATGIAFPVAPASAAASCTSFTSSDAWPDGIPGLYHHVPSAGPETRNFNCVLGVGNNSLAVLALQESLFVCYKQNIRRDRDFGGATKTAVENAQKTINRVHPEARLAVDGVYGPRTSLYLQFQQYDHNNGGAHTGRCSRRF</sequence>
<evidence type="ECO:0000256" key="1">
    <source>
        <dbReference type="SAM" id="SignalP"/>
    </source>
</evidence>
<name>A0A563ESQ2_9PSEU</name>
<feature type="signal peptide" evidence="1">
    <location>
        <begin position="1"/>
        <end position="28"/>
    </location>
</feature>
<organism evidence="2 3">
    <name type="scientific">Lentzea tibetensis</name>
    <dbReference type="NCBI Taxonomy" id="2591470"/>
    <lineage>
        <taxon>Bacteria</taxon>
        <taxon>Bacillati</taxon>
        <taxon>Actinomycetota</taxon>
        <taxon>Actinomycetes</taxon>
        <taxon>Pseudonocardiales</taxon>
        <taxon>Pseudonocardiaceae</taxon>
        <taxon>Lentzea</taxon>
    </lineage>
</organism>
<dbReference type="EMBL" id="VOBR01000012">
    <property type="protein sequence ID" value="TWP50558.1"/>
    <property type="molecule type" value="Genomic_DNA"/>
</dbReference>
<protein>
    <submittedName>
        <fullName evidence="2">Peptidoglycan-binding protein</fullName>
    </submittedName>
</protein>
<gene>
    <name evidence="2" type="ORF">FKR81_20545</name>
</gene>
<keyword evidence="1" id="KW-0732">Signal</keyword>
<dbReference type="Proteomes" id="UP000316639">
    <property type="component" value="Unassembled WGS sequence"/>
</dbReference>
<comment type="caution">
    <text evidence="2">The sequence shown here is derived from an EMBL/GenBank/DDBJ whole genome shotgun (WGS) entry which is preliminary data.</text>
</comment>
<keyword evidence="3" id="KW-1185">Reference proteome</keyword>
<dbReference type="Gene3D" id="1.10.101.10">
    <property type="entry name" value="PGBD-like superfamily/PGBD"/>
    <property type="match status" value="1"/>
</dbReference>
<dbReference type="RefSeq" id="WP_146353720.1">
    <property type="nucleotide sequence ID" value="NZ_VOBR01000012.1"/>
</dbReference>
<dbReference type="InterPro" id="IPR036365">
    <property type="entry name" value="PGBD-like_sf"/>
</dbReference>
<reference evidence="2 3" key="1">
    <citation type="submission" date="2019-07" db="EMBL/GenBank/DDBJ databases">
        <title>Lentzea xizangensis sp. nov., isolated from Qinghai-Tibetan Plateau Soils.</title>
        <authorList>
            <person name="Huang J."/>
        </authorList>
    </citation>
    <scope>NUCLEOTIDE SEQUENCE [LARGE SCALE GENOMIC DNA]</scope>
    <source>
        <strain evidence="2 3">FXJ1.1311</strain>
    </source>
</reference>
<dbReference type="AlphaFoldDB" id="A0A563ESQ2"/>
<accession>A0A563ESQ2</accession>
<dbReference type="SUPFAM" id="SSF47090">
    <property type="entry name" value="PGBD-like"/>
    <property type="match status" value="1"/>
</dbReference>
<feature type="chain" id="PRO_5038992806" evidence="1">
    <location>
        <begin position="29"/>
        <end position="155"/>
    </location>
</feature>
<evidence type="ECO:0000313" key="2">
    <source>
        <dbReference type="EMBL" id="TWP50558.1"/>
    </source>
</evidence>
<proteinExistence type="predicted"/>
<dbReference type="OrthoDB" id="3828307at2"/>